<keyword evidence="2 6" id="KW-0032">Aminotransferase</keyword>
<comment type="caution">
    <text evidence="6">The sequence shown here is derived from an EMBL/GenBank/DDBJ whole genome shotgun (WGS) entry which is preliminary data.</text>
</comment>
<dbReference type="PANTHER" id="PTHR43643:SF3">
    <property type="entry name" value="HISTIDINOL-PHOSPHATE AMINOTRANSFERASE"/>
    <property type="match status" value="1"/>
</dbReference>
<dbReference type="SUPFAM" id="SSF53383">
    <property type="entry name" value="PLP-dependent transferases"/>
    <property type="match status" value="1"/>
</dbReference>
<accession>A0A1J5PMI9</accession>
<sequence length="149" mass="15815">MRTLSKSRALAGLRVGYGVAQPALTDVLNRVRSAFNTSTLGQAAALAALDDQEFLDRSYAVNRAGYAQLTAAFDALGLHYLPSQGNFILVQVGEDDGAGARLNLALLQRGVIARPVDNYGLPQWLRISIGTEAENAACIAALRAHFSGN</sequence>
<comment type="cofactor">
    <cofactor evidence="1">
        <name>pyridoxal 5'-phosphate</name>
        <dbReference type="ChEBI" id="CHEBI:597326"/>
    </cofactor>
</comment>
<evidence type="ECO:0000256" key="1">
    <source>
        <dbReference type="ARBA" id="ARBA00001933"/>
    </source>
</evidence>
<dbReference type="PANTHER" id="PTHR43643">
    <property type="entry name" value="HISTIDINOL-PHOSPHATE AMINOTRANSFERASE 2"/>
    <property type="match status" value="1"/>
</dbReference>
<dbReference type="InterPro" id="IPR015424">
    <property type="entry name" value="PyrdxlP-dep_Trfase"/>
</dbReference>
<dbReference type="Pfam" id="PF00155">
    <property type="entry name" value="Aminotran_1_2"/>
    <property type="match status" value="1"/>
</dbReference>
<protein>
    <submittedName>
        <fullName evidence="6">Histidinol-phosphate aminotransferase 2</fullName>
        <ecNumber evidence="6">2.6.1.9</ecNumber>
    </submittedName>
</protein>
<dbReference type="InterPro" id="IPR015422">
    <property type="entry name" value="PyrdxlP-dep_Trfase_small"/>
</dbReference>
<dbReference type="EC" id="2.6.1.9" evidence="6"/>
<dbReference type="GO" id="GO:0004400">
    <property type="term" value="F:histidinol-phosphate transaminase activity"/>
    <property type="evidence" value="ECO:0007669"/>
    <property type="project" value="UniProtKB-EC"/>
</dbReference>
<dbReference type="EMBL" id="MLJW01003298">
    <property type="protein sequence ID" value="OIQ72370.1"/>
    <property type="molecule type" value="Genomic_DNA"/>
</dbReference>
<evidence type="ECO:0000313" key="6">
    <source>
        <dbReference type="EMBL" id="OIQ72370.1"/>
    </source>
</evidence>
<dbReference type="InterPro" id="IPR001917">
    <property type="entry name" value="Aminotrans_II_pyridoxalP_BS"/>
</dbReference>
<evidence type="ECO:0000259" key="5">
    <source>
        <dbReference type="Pfam" id="PF00155"/>
    </source>
</evidence>
<evidence type="ECO:0000256" key="4">
    <source>
        <dbReference type="ARBA" id="ARBA00022898"/>
    </source>
</evidence>
<evidence type="ECO:0000256" key="2">
    <source>
        <dbReference type="ARBA" id="ARBA00022576"/>
    </source>
</evidence>
<evidence type="ECO:0000256" key="3">
    <source>
        <dbReference type="ARBA" id="ARBA00022679"/>
    </source>
</evidence>
<keyword evidence="4" id="KW-0663">Pyridoxal phosphate</keyword>
<proteinExistence type="predicted"/>
<dbReference type="AlphaFoldDB" id="A0A1J5PMI9"/>
<keyword evidence="3 6" id="KW-0808">Transferase</keyword>
<feature type="domain" description="Aminotransferase class I/classII large" evidence="5">
    <location>
        <begin position="1"/>
        <end position="141"/>
    </location>
</feature>
<reference evidence="6" key="1">
    <citation type="submission" date="2016-10" db="EMBL/GenBank/DDBJ databases">
        <title>Sequence of Gallionella enrichment culture.</title>
        <authorList>
            <person name="Poehlein A."/>
            <person name="Muehling M."/>
            <person name="Daniel R."/>
        </authorList>
    </citation>
    <scope>NUCLEOTIDE SEQUENCE</scope>
</reference>
<name>A0A1J5PMI9_9ZZZZ</name>
<gene>
    <name evidence="6" type="primary">hisC2_18</name>
    <name evidence="6" type="ORF">GALL_460030</name>
</gene>
<dbReference type="InterPro" id="IPR050106">
    <property type="entry name" value="HistidinolP_aminotransfase"/>
</dbReference>
<dbReference type="InterPro" id="IPR004839">
    <property type="entry name" value="Aminotransferase_I/II_large"/>
</dbReference>
<dbReference type="Gene3D" id="3.90.1150.10">
    <property type="entry name" value="Aspartate Aminotransferase, domain 1"/>
    <property type="match status" value="1"/>
</dbReference>
<dbReference type="GO" id="GO:0030170">
    <property type="term" value="F:pyridoxal phosphate binding"/>
    <property type="evidence" value="ECO:0007669"/>
    <property type="project" value="InterPro"/>
</dbReference>
<dbReference type="InterPro" id="IPR015421">
    <property type="entry name" value="PyrdxlP-dep_Trfase_major"/>
</dbReference>
<organism evidence="6">
    <name type="scientific">mine drainage metagenome</name>
    <dbReference type="NCBI Taxonomy" id="410659"/>
    <lineage>
        <taxon>unclassified sequences</taxon>
        <taxon>metagenomes</taxon>
        <taxon>ecological metagenomes</taxon>
    </lineage>
</organism>
<dbReference type="PROSITE" id="PS00599">
    <property type="entry name" value="AA_TRANSFER_CLASS_2"/>
    <property type="match status" value="1"/>
</dbReference>
<dbReference type="Gene3D" id="3.40.640.10">
    <property type="entry name" value="Type I PLP-dependent aspartate aminotransferase-like (Major domain)"/>
    <property type="match status" value="1"/>
</dbReference>